<dbReference type="OrthoDB" id="7979834at2759"/>
<feature type="signal peptide" evidence="1">
    <location>
        <begin position="1"/>
        <end position="24"/>
    </location>
</feature>
<evidence type="ECO:0000313" key="3">
    <source>
        <dbReference type="Proteomes" id="UP001652680"/>
    </source>
</evidence>
<evidence type="ECO:0000256" key="1">
    <source>
        <dbReference type="SAM" id="SignalP"/>
    </source>
</evidence>
<feature type="chain" id="PRO_5028161450" evidence="1">
    <location>
        <begin position="25"/>
        <end position="425"/>
    </location>
</feature>
<keyword evidence="3" id="KW-1185">Reference proteome</keyword>
<organism evidence="4">
    <name type="scientific">Drosophila rhopaloa</name>
    <name type="common">Fruit fly</name>
    <dbReference type="NCBI Taxonomy" id="1041015"/>
    <lineage>
        <taxon>Eukaryota</taxon>
        <taxon>Metazoa</taxon>
        <taxon>Ecdysozoa</taxon>
        <taxon>Arthropoda</taxon>
        <taxon>Hexapoda</taxon>
        <taxon>Insecta</taxon>
        <taxon>Pterygota</taxon>
        <taxon>Neoptera</taxon>
        <taxon>Endopterygota</taxon>
        <taxon>Diptera</taxon>
        <taxon>Brachycera</taxon>
        <taxon>Muscomorpha</taxon>
        <taxon>Ephydroidea</taxon>
        <taxon>Drosophilidae</taxon>
        <taxon>Drosophila</taxon>
        <taxon>Sophophora</taxon>
    </lineage>
</organism>
<dbReference type="PANTHER" id="PTHR21721">
    <property type="entry name" value="GH09876P-RELATED"/>
    <property type="match status" value="1"/>
</dbReference>
<dbReference type="GeneID" id="108038223"/>
<accession>A0A6P4EAU7</accession>
<proteinExistence type="predicted"/>
<dbReference type="RefSeq" id="XP_016970461.1">
    <property type="nucleotide sequence ID" value="XM_017114972.1"/>
</dbReference>
<gene>
    <name evidence="4" type="primary">LOC108038223</name>
    <name evidence="2" type="synonym">108038223</name>
</gene>
<reference evidence="2" key="3">
    <citation type="submission" date="2025-05" db="UniProtKB">
        <authorList>
            <consortium name="EnsemblMetazoa"/>
        </authorList>
    </citation>
    <scope>IDENTIFICATION</scope>
</reference>
<evidence type="ECO:0000313" key="4">
    <source>
        <dbReference type="RefSeq" id="XP_016970461.1"/>
    </source>
</evidence>
<protein>
    <submittedName>
        <fullName evidence="4">Variant-specific surface protein VSP4A1</fullName>
    </submittedName>
</protein>
<reference evidence="4" key="2">
    <citation type="submission" date="2025-04" db="UniProtKB">
        <authorList>
            <consortium name="RefSeq"/>
        </authorList>
    </citation>
    <scope>IDENTIFICATION</scope>
</reference>
<reference evidence="3" key="1">
    <citation type="journal article" date="2021" name="Elife">
        <title>Highly contiguous assemblies of 101 drosophilid genomes.</title>
        <authorList>
            <person name="Kim B.Y."/>
            <person name="Wang J.R."/>
            <person name="Miller D.E."/>
            <person name="Barmina O."/>
            <person name="Delaney E."/>
            <person name="Thompson A."/>
            <person name="Comeault A.A."/>
            <person name="Peede D."/>
            <person name="D'Agostino E.R."/>
            <person name="Pelaez J."/>
            <person name="Aguilar J.M."/>
            <person name="Haji D."/>
            <person name="Matsunaga T."/>
            <person name="Armstrong E.E."/>
            <person name="Zych M."/>
            <person name="Ogawa Y."/>
            <person name="Stamenkovic-Radak M."/>
            <person name="Jelic M."/>
            <person name="Veselinovic M.S."/>
            <person name="Tanaskovic M."/>
            <person name="Eric P."/>
            <person name="Gao J.J."/>
            <person name="Katoh T.K."/>
            <person name="Toda M.J."/>
            <person name="Watabe H."/>
            <person name="Watada M."/>
            <person name="Davis J.S."/>
            <person name="Moyle L.C."/>
            <person name="Manoli G."/>
            <person name="Bertolini E."/>
            <person name="Kostal V."/>
            <person name="Hawley R.S."/>
            <person name="Takahashi A."/>
            <person name="Jones C.D."/>
            <person name="Price D.K."/>
            <person name="Whiteman N."/>
            <person name="Kopp A."/>
            <person name="Matute D.R."/>
            <person name="Petrov D.A."/>
        </authorList>
    </citation>
    <scope>NUCLEOTIDE SEQUENCE [LARGE SCALE GENOMIC DNA]</scope>
</reference>
<dbReference type="EnsemblMetazoa" id="XM_017114972.2">
    <property type="protein sequence ID" value="XP_016970461.1"/>
    <property type="gene ID" value="LOC108038223"/>
</dbReference>
<name>A0A6P4EAU7_DRORH</name>
<keyword evidence="1" id="KW-0732">Signal</keyword>
<dbReference type="OMA" id="ELMQYQC"/>
<evidence type="ECO:0000313" key="2">
    <source>
        <dbReference type="EnsemblMetazoa" id="XP_016970461.1"/>
    </source>
</evidence>
<sequence length="425" mass="44574">MRGYNLCVVLIAALIVGQLDSTMATICYNCTSTGSDGNCLLNPSAEGIETFNCTGNCYTSTDRNGVLKRGCLDATPNCSEPTCSSCDGEKCNSNLLCQQCLGLAECAQTNVTEAKYNAVCAAGEVCVNQVNDNQTVTRQCGPACADGVADTKCLSCTSSLCNKGVFPANRRQCYNCTGTECETDSTVIGCSQTDAQCFTTGTSATNMTRGCTSATTAIKCEVDSTDSSCLLCDSDFCNNVAYQRDAGSCMVCENCSSQQNATQGSPCGLVTYQQAIGCYTITFGATVKRGCLSSLEGECTEANSCTSCTTSNCNVAAEAFKCIACISNQIDGCWTPNAPANETFVTCPSEKCFSGVWNNLAVRDCFSAASQLMQYQCDAGIKDYQCTTCSESGCNKNKLNGASSLSQMGVVGLLMALMLTLRSAL</sequence>
<dbReference type="AlphaFoldDB" id="A0A6P4EAU7"/>
<dbReference type="Proteomes" id="UP001652680">
    <property type="component" value="Unassembled WGS sequence"/>
</dbReference>